<keyword evidence="2" id="KW-1185">Reference proteome</keyword>
<dbReference type="PANTHER" id="PTHR31701:SF2">
    <property type="entry name" value="ENDOPLASMIC RETICULUM MEMBRANE-ASSOCIATED RNA DEGRADATION PROTEIN"/>
    <property type="match status" value="1"/>
</dbReference>
<dbReference type="InterPro" id="IPR039635">
    <property type="entry name" value="ERMARD"/>
</dbReference>
<dbReference type="InterPro" id="IPR025209">
    <property type="entry name" value="DUF4209"/>
</dbReference>
<evidence type="ECO:0000313" key="1">
    <source>
        <dbReference type="EMBL" id="CAH1792841.1"/>
    </source>
</evidence>
<comment type="caution">
    <text evidence="1">The sequence shown here is derived from an EMBL/GenBank/DDBJ whole genome shotgun (WGS) entry which is preliminary data.</text>
</comment>
<dbReference type="PANTHER" id="PTHR31701">
    <property type="entry name" value="ENDOPLASMIC RETICULUM MEMBRANE-ASSOCIATED RNA DEGRADATION PROTEIN"/>
    <property type="match status" value="1"/>
</dbReference>
<protein>
    <submittedName>
        <fullName evidence="1">Uncharacterized protein</fullName>
    </submittedName>
</protein>
<accession>A0A8J1UM65</accession>
<gene>
    <name evidence="1" type="ORF">OFUS_LOCUS17765</name>
</gene>
<dbReference type="Proteomes" id="UP000749559">
    <property type="component" value="Unassembled WGS sequence"/>
</dbReference>
<dbReference type="OrthoDB" id="6282368at2759"/>
<feature type="non-terminal residue" evidence="1">
    <location>
        <position position="342"/>
    </location>
</feature>
<evidence type="ECO:0000313" key="2">
    <source>
        <dbReference type="Proteomes" id="UP000749559"/>
    </source>
</evidence>
<dbReference type="Pfam" id="PF13910">
    <property type="entry name" value="DUF4209"/>
    <property type="match status" value="1"/>
</dbReference>
<reference evidence="1" key="1">
    <citation type="submission" date="2022-03" db="EMBL/GenBank/DDBJ databases">
        <authorList>
            <person name="Martin C."/>
        </authorList>
    </citation>
    <scope>NUCLEOTIDE SEQUENCE</scope>
</reference>
<dbReference type="EMBL" id="CAIIXF020000008">
    <property type="protein sequence ID" value="CAH1792841.1"/>
    <property type="molecule type" value="Genomic_DNA"/>
</dbReference>
<organism evidence="1 2">
    <name type="scientific">Owenia fusiformis</name>
    <name type="common">Polychaete worm</name>
    <dbReference type="NCBI Taxonomy" id="6347"/>
    <lineage>
        <taxon>Eukaryota</taxon>
        <taxon>Metazoa</taxon>
        <taxon>Spiralia</taxon>
        <taxon>Lophotrochozoa</taxon>
        <taxon>Annelida</taxon>
        <taxon>Polychaeta</taxon>
        <taxon>Sedentaria</taxon>
        <taxon>Canalipalpata</taxon>
        <taxon>Sabellida</taxon>
        <taxon>Oweniida</taxon>
        <taxon>Oweniidae</taxon>
        <taxon>Owenia</taxon>
    </lineage>
</organism>
<proteinExistence type="predicted"/>
<name>A0A8J1UM65_OWEFU</name>
<sequence>MDLLSYLSPYVKGLLNICDTPGDLTDVPDRCCLNDDGILDMDYIKLQFPPVAEDTPEYFIECVKKLSPVFKQIESLLRTLSPDEFSKRYGGHIEWTCDKQKVLQCHSLLLKPESCSVLPILLNTLLLERSLGDLYMLEGKQCPSMLKDLLVTAELTQLLGDTMVRLLRVLLGPPISLNLRNVVWHGFAGPSDIHKRHGYMLLMVTVTIGSILGEKALSIPHREYIDIKDSHYLAMPGIDKLDEITFKEVIRNSDFIPHIMKTNWFEAIAHFTARRYDNCVVLLVPLLEHSMRCVYASVNNCPERVLTAESAVHFTTFDEILSPVLQDGSINKLRECLGDGCL</sequence>
<dbReference type="AlphaFoldDB" id="A0A8J1UM65"/>